<protein>
    <submittedName>
        <fullName evidence="1">DNA phosphorothioation-dependent restriction protein DptG</fullName>
    </submittedName>
</protein>
<name>A0A1H4A752_XYLRU</name>
<proteinExistence type="predicted"/>
<accession>A0A1H4A752</accession>
<dbReference type="OrthoDB" id="9776324at2"/>
<dbReference type="EMBL" id="FNRF01000002">
    <property type="protein sequence ID" value="SEA31402.1"/>
    <property type="molecule type" value="Genomic_DNA"/>
</dbReference>
<evidence type="ECO:0000313" key="2">
    <source>
        <dbReference type="Proteomes" id="UP000182257"/>
    </source>
</evidence>
<evidence type="ECO:0000313" key="1">
    <source>
        <dbReference type="EMBL" id="SEA31402.1"/>
    </source>
</evidence>
<dbReference type="RefSeq" id="WP_139208842.1">
    <property type="nucleotide sequence ID" value="NZ_FNRF01000002.1"/>
</dbReference>
<reference evidence="1 2" key="1">
    <citation type="submission" date="2016-10" db="EMBL/GenBank/DDBJ databases">
        <authorList>
            <person name="de Groot N.N."/>
        </authorList>
    </citation>
    <scope>NUCLEOTIDE SEQUENCE [LARGE SCALE GENOMIC DNA]</scope>
    <source>
        <strain evidence="1 2">D31d</strain>
    </source>
</reference>
<dbReference type="AlphaFoldDB" id="A0A1H4A752"/>
<dbReference type="Proteomes" id="UP000182257">
    <property type="component" value="Unassembled WGS sequence"/>
</dbReference>
<organism evidence="1 2">
    <name type="scientific">Xylanibacter ruminicola</name>
    <name type="common">Prevotella ruminicola</name>
    <dbReference type="NCBI Taxonomy" id="839"/>
    <lineage>
        <taxon>Bacteria</taxon>
        <taxon>Pseudomonadati</taxon>
        <taxon>Bacteroidota</taxon>
        <taxon>Bacteroidia</taxon>
        <taxon>Bacteroidales</taxon>
        <taxon>Prevotellaceae</taxon>
        <taxon>Xylanibacter</taxon>
    </lineage>
</organism>
<gene>
    <name evidence="1" type="ORF">SAMN05216462_1074</name>
</gene>
<sequence length="165" mass="19458">MNISKFRNSYLIDKTYRLTLASLAYGYWEHRKHPFYTMFSLVDKMLQSIKFECSIDYERQNLDEMKRIMKLFADTCEMTDEVSKKIYATIKALFNNAKERRSSELKYLDISLKELDEGFQMTIKDCGRPYDPVANGMDAASFGARSGTYRYMFTMNVTTIVWDKI</sequence>